<sequence>MKKKTMAISLYLLYLLVLTLVSIIFLKLFKQSNSKLPPSPPTLPIIGNLHQLGELPHQSLWRLSKKYGPVIFMKLGTVPMIVVSTPDTAKQALRVFDLNCCSRPSLAGSRKLSYNYKDIAFSPFDDYWKEIRKLSVQELFNIKRIHSIQPIKYEEMRKLMTSLAESGAKKSPVNMSKKLLSLTAGVVCRASFGVSFQDTVLDSERFNELVPEALEILGSFSASDFYPYIGWILDRFTGLHKRRERSAQDLDAFCEQMIDLHLKKGKEENEDFVDLLMKLEKEKVVLGQAKFTRNNIKALLINILLAGIDTSAITMTWAMAELSRNPRLMRKVQSEIREKYGDKELISLEETEELEYMKMVIKETWRLHPTTPLLLPRQVMTEFEIDGYKIPVNTRLQVNVWAIGRDPDAWKDPEEFIPERFMDSNINVKGQNFELLPFGSGRRMCPAIYMGTKMVEFGLANLLNRFDWELPQGMKCEDVKMEEAPGLTIYKKRDLLLVPRLSEWAKDSLAETVRHMSWFTICVLSPHFISYSPLISLVIGLVAEETNYFSETEKHPMDKNYSSFGVFDWSKFRYFTRVRTRLCLNLSKLIFIALNDTVTLYEWTLTYVSVVRKPFKFNNHQKQNTKERTTKTMSIILYFFSFLLFSLIFVKKIKESKQNLPPSPPKFPIIGNLHQLRGLLHRCLHDISKEHGPVLLLKLGFIQMAVISSSEAAEEALKTHDLECCTRPKTNTSSTFSRDGTNIAFGPYGEAWRELRKLSVLYFFSVKKVRSFRYIREEENDLMVKKLKELAQRKSPVDLSQTLFCLAGSIIFRAAFGQRFEENKHVNKERIKELMFEVQRTASLSSSDLLPAGLGWFLYYLSGQHRRVNQVFVEVDTLLNHIIADHLKNPEDKTNKDRPDIVDSILDIMHKQEQDESFKLNFDNLKGIMQDIYLGGVDTSAITMIWAMAELVRNPRVMKKAQDEIRTCFGIKQKERIEEEDLDKLQYLKLVIKETLRLHPAGPLLLPRETMSQIKIQGYDIPPKTLLVVNAWSIGRDPKHWEDPEEFIPERFIDCPVDYKGQSFEMLPFGSGRRMCPGMASAIATVELGLLNLLYYFDWRLPEEEKILDMEEAGDTTVIKKVPLELLPVLHE</sequence>
<dbReference type="Pfam" id="PF00067">
    <property type="entry name" value="p450"/>
    <property type="match status" value="2"/>
</dbReference>
<evidence type="ECO:0000256" key="5">
    <source>
        <dbReference type="ARBA" id="ARBA00023002"/>
    </source>
</evidence>
<keyword evidence="3" id="KW-0349">Heme</keyword>
<feature type="transmembrane region" description="Helical" evidence="8">
    <location>
        <begin position="299"/>
        <end position="320"/>
    </location>
</feature>
<evidence type="ECO:0000256" key="1">
    <source>
        <dbReference type="ARBA" id="ARBA00001971"/>
    </source>
</evidence>
<comment type="similarity">
    <text evidence="2">Belongs to the cytochrome P450 family.</text>
</comment>
<keyword evidence="10" id="KW-1185">Reference proteome</keyword>
<proteinExistence type="inferred from homology"/>
<dbReference type="PANTHER" id="PTHR47955:SF19">
    <property type="entry name" value="CYTOCHROME P450 71A9-LIKE ISOFORM X1"/>
    <property type="match status" value="1"/>
</dbReference>
<feature type="transmembrane region" description="Helical" evidence="8">
    <location>
        <begin position="6"/>
        <end position="26"/>
    </location>
</feature>
<protein>
    <recommendedName>
        <fullName evidence="11">Cytochrome P450</fullName>
    </recommendedName>
</protein>
<feature type="transmembrane region" description="Helical" evidence="8">
    <location>
        <begin position="632"/>
        <end position="650"/>
    </location>
</feature>
<evidence type="ECO:0000313" key="10">
    <source>
        <dbReference type="Proteomes" id="UP000824890"/>
    </source>
</evidence>
<evidence type="ECO:0000313" key="9">
    <source>
        <dbReference type="EMBL" id="KAH0869683.1"/>
    </source>
</evidence>
<evidence type="ECO:0000256" key="4">
    <source>
        <dbReference type="ARBA" id="ARBA00022723"/>
    </source>
</evidence>
<keyword evidence="6" id="KW-0408">Iron</keyword>
<evidence type="ECO:0000256" key="7">
    <source>
        <dbReference type="ARBA" id="ARBA00023033"/>
    </source>
</evidence>
<evidence type="ECO:0000256" key="3">
    <source>
        <dbReference type="ARBA" id="ARBA00022617"/>
    </source>
</evidence>
<dbReference type="PRINTS" id="PR00463">
    <property type="entry name" value="EP450I"/>
</dbReference>
<keyword evidence="4" id="KW-0479">Metal-binding</keyword>
<gene>
    <name evidence="9" type="ORF">HID58_076705</name>
</gene>
<dbReference type="CDD" id="cd11072">
    <property type="entry name" value="CYP71-like"/>
    <property type="match status" value="2"/>
</dbReference>
<dbReference type="PANTHER" id="PTHR47955">
    <property type="entry name" value="CYTOCHROME P450 FAMILY 71 PROTEIN"/>
    <property type="match status" value="1"/>
</dbReference>
<accession>A0ABQ7YQU2</accession>
<keyword evidence="8" id="KW-0472">Membrane</keyword>
<dbReference type="InterPro" id="IPR017972">
    <property type="entry name" value="Cyt_P450_CS"/>
</dbReference>
<keyword evidence="8" id="KW-1133">Transmembrane helix</keyword>
<dbReference type="PRINTS" id="PR00385">
    <property type="entry name" value="P450"/>
</dbReference>
<keyword evidence="5" id="KW-0560">Oxidoreductase</keyword>
<reference evidence="9 10" key="1">
    <citation type="submission" date="2021-05" db="EMBL/GenBank/DDBJ databases">
        <title>Genome Assembly of Synthetic Allotetraploid Brassica napus Reveals Homoeologous Exchanges between Subgenomes.</title>
        <authorList>
            <person name="Davis J.T."/>
        </authorList>
    </citation>
    <scope>NUCLEOTIDE SEQUENCE [LARGE SCALE GENOMIC DNA]</scope>
    <source>
        <strain evidence="10">cv. Da-Ae</strain>
        <tissue evidence="9">Seedling</tissue>
    </source>
</reference>
<dbReference type="SUPFAM" id="SSF48264">
    <property type="entry name" value="Cytochrome P450"/>
    <property type="match status" value="2"/>
</dbReference>
<comment type="cofactor">
    <cofactor evidence="1">
        <name>heme</name>
        <dbReference type="ChEBI" id="CHEBI:30413"/>
    </cofactor>
</comment>
<dbReference type="PROSITE" id="PS00086">
    <property type="entry name" value="CYTOCHROME_P450"/>
    <property type="match status" value="2"/>
</dbReference>
<evidence type="ECO:0000256" key="2">
    <source>
        <dbReference type="ARBA" id="ARBA00010617"/>
    </source>
</evidence>
<organism evidence="9 10">
    <name type="scientific">Brassica napus</name>
    <name type="common">Rape</name>
    <dbReference type="NCBI Taxonomy" id="3708"/>
    <lineage>
        <taxon>Eukaryota</taxon>
        <taxon>Viridiplantae</taxon>
        <taxon>Streptophyta</taxon>
        <taxon>Embryophyta</taxon>
        <taxon>Tracheophyta</taxon>
        <taxon>Spermatophyta</taxon>
        <taxon>Magnoliopsida</taxon>
        <taxon>eudicotyledons</taxon>
        <taxon>Gunneridae</taxon>
        <taxon>Pentapetalae</taxon>
        <taxon>rosids</taxon>
        <taxon>malvids</taxon>
        <taxon>Brassicales</taxon>
        <taxon>Brassicaceae</taxon>
        <taxon>Brassiceae</taxon>
        <taxon>Brassica</taxon>
    </lineage>
</organism>
<comment type="caution">
    <text evidence="9">The sequence shown here is derived from an EMBL/GenBank/DDBJ whole genome shotgun (WGS) entry which is preliminary data.</text>
</comment>
<dbReference type="EMBL" id="JAGKQM010000017">
    <property type="protein sequence ID" value="KAH0869683.1"/>
    <property type="molecule type" value="Genomic_DNA"/>
</dbReference>
<dbReference type="Proteomes" id="UP000824890">
    <property type="component" value="Unassembled WGS sequence"/>
</dbReference>
<evidence type="ECO:0000256" key="6">
    <source>
        <dbReference type="ARBA" id="ARBA00023004"/>
    </source>
</evidence>
<dbReference type="InterPro" id="IPR036396">
    <property type="entry name" value="Cyt_P450_sf"/>
</dbReference>
<evidence type="ECO:0008006" key="11">
    <source>
        <dbReference type="Google" id="ProtNLM"/>
    </source>
</evidence>
<keyword evidence="7" id="KW-0503">Monooxygenase</keyword>
<dbReference type="Gene3D" id="1.10.630.10">
    <property type="entry name" value="Cytochrome P450"/>
    <property type="match status" value="2"/>
</dbReference>
<dbReference type="InterPro" id="IPR002401">
    <property type="entry name" value="Cyt_P450_E_grp-I"/>
</dbReference>
<evidence type="ECO:0000256" key="8">
    <source>
        <dbReference type="SAM" id="Phobius"/>
    </source>
</evidence>
<dbReference type="InterPro" id="IPR001128">
    <property type="entry name" value="Cyt_P450"/>
</dbReference>
<name>A0ABQ7YQU2_BRANA</name>
<keyword evidence="8" id="KW-0812">Transmembrane</keyword>